<proteinExistence type="predicted"/>
<evidence type="ECO:0000313" key="2">
    <source>
        <dbReference type="Proteomes" id="UP000188388"/>
    </source>
</evidence>
<dbReference type="STRING" id="1631249.BQ8794_280119"/>
<keyword evidence="2" id="KW-1185">Reference proteome</keyword>
<reference evidence="2" key="1">
    <citation type="submission" date="2017-01" db="EMBL/GenBank/DDBJ databases">
        <authorList>
            <person name="Brunel B."/>
        </authorList>
    </citation>
    <scope>NUCLEOTIDE SEQUENCE [LARGE SCALE GENOMIC DNA]</scope>
</reference>
<accession>A0A1R3VDB5</accession>
<evidence type="ECO:0000313" key="1">
    <source>
        <dbReference type="EMBL" id="SIT56380.1"/>
    </source>
</evidence>
<gene>
    <name evidence="1" type="ORF">BQ8794_280119</name>
</gene>
<dbReference type="EMBL" id="FTPD01000021">
    <property type="protein sequence ID" value="SIT56380.1"/>
    <property type="molecule type" value="Genomic_DNA"/>
</dbReference>
<name>A0A1R3VDB5_9HYPH</name>
<dbReference type="Proteomes" id="UP000188388">
    <property type="component" value="Unassembled WGS sequence"/>
</dbReference>
<sequence>MQVILALLPYCLIPLFPYSPIPLGRERLRVTPLFGRYGNTWVPVVLVHLGRHCRGAQPWTILRPCPGIGSSADEMVAFSLARGHCLQRPVPAVCRHWRATRPGRDRLFGTARLDAAQ</sequence>
<protein>
    <submittedName>
        <fullName evidence="1">Uncharacterized protein</fullName>
    </submittedName>
</protein>
<dbReference type="AlphaFoldDB" id="A0A1R3VDB5"/>
<organism evidence="1 2">
    <name type="scientific">Mesorhizobium prunaredense</name>
    <dbReference type="NCBI Taxonomy" id="1631249"/>
    <lineage>
        <taxon>Bacteria</taxon>
        <taxon>Pseudomonadati</taxon>
        <taxon>Pseudomonadota</taxon>
        <taxon>Alphaproteobacteria</taxon>
        <taxon>Hyphomicrobiales</taxon>
        <taxon>Phyllobacteriaceae</taxon>
        <taxon>Mesorhizobium</taxon>
    </lineage>
</organism>